<dbReference type="InterPro" id="IPR011344">
    <property type="entry name" value="ssDNA-bd"/>
</dbReference>
<dbReference type="GO" id="GO:0042645">
    <property type="term" value="C:mitochondrial nucleoid"/>
    <property type="evidence" value="ECO:0007669"/>
    <property type="project" value="TreeGrafter"/>
</dbReference>
<dbReference type="Gramene" id="KVI06469">
    <property type="protein sequence ID" value="KVI06469"/>
    <property type="gene ID" value="Ccrd_015165"/>
</dbReference>
<keyword evidence="1" id="KW-0238">DNA-binding</keyword>
<reference evidence="3 4" key="1">
    <citation type="journal article" date="2016" name="Sci. Rep.">
        <title>The genome sequence of the outbreeding globe artichoke constructed de novo incorporating a phase-aware low-pass sequencing strategy of F1 progeny.</title>
        <authorList>
            <person name="Scaglione D."/>
            <person name="Reyes-Chin-Wo S."/>
            <person name="Acquadro A."/>
            <person name="Froenicke L."/>
            <person name="Portis E."/>
            <person name="Beitel C."/>
            <person name="Tirone M."/>
            <person name="Mauro R."/>
            <person name="Lo Monaco A."/>
            <person name="Mauromicale G."/>
            <person name="Faccioli P."/>
            <person name="Cattivelli L."/>
            <person name="Rieseberg L."/>
            <person name="Michelmore R."/>
            <person name="Lanteri S."/>
        </authorList>
    </citation>
    <scope>NUCLEOTIDE SEQUENCE [LARGE SCALE GENOMIC DNA]</scope>
    <source>
        <strain evidence="3">2C</strain>
    </source>
</reference>
<feature type="region of interest" description="Disordered" evidence="2">
    <location>
        <begin position="37"/>
        <end position="78"/>
    </location>
</feature>
<feature type="compositionally biased region" description="Low complexity" evidence="2">
    <location>
        <begin position="37"/>
        <end position="48"/>
    </location>
</feature>
<dbReference type="GO" id="GO:0006264">
    <property type="term" value="P:mitochondrial DNA replication"/>
    <property type="evidence" value="ECO:0007669"/>
    <property type="project" value="TreeGrafter"/>
</dbReference>
<dbReference type="Pfam" id="PF00436">
    <property type="entry name" value="SSB"/>
    <property type="match status" value="1"/>
</dbReference>
<dbReference type="InterPro" id="IPR012340">
    <property type="entry name" value="NA-bd_OB-fold"/>
</dbReference>
<comment type="caution">
    <text evidence="3">The sequence shown here is derived from an EMBL/GenBank/DDBJ whole genome shotgun (WGS) entry which is preliminary data.</text>
</comment>
<proteinExistence type="predicted"/>
<name>A0A103YCB0_CYNCS</name>
<dbReference type="Proteomes" id="UP000243975">
    <property type="component" value="Unassembled WGS sequence"/>
</dbReference>
<feature type="compositionally biased region" description="Polar residues" evidence="2">
    <location>
        <begin position="60"/>
        <end position="71"/>
    </location>
</feature>
<dbReference type="GO" id="GO:0003697">
    <property type="term" value="F:single-stranded DNA binding"/>
    <property type="evidence" value="ECO:0007669"/>
    <property type="project" value="EnsemblPlants"/>
</dbReference>
<dbReference type="SUPFAM" id="SSF50249">
    <property type="entry name" value="Nucleic acid-binding proteins"/>
    <property type="match status" value="1"/>
</dbReference>
<gene>
    <name evidence="3" type="ORF">Ccrd_015165</name>
</gene>
<dbReference type="STRING" id="59895.A0A103YCB0"/>
<keyword evidence="4" id="KW-1185">Reference proteome</keyword>
<organism evidence="3 4">
    <name type="scientific">Cynara cardunculus var. scolymus</name>
    <name type="common">Globe artichoke</name>
    <name type="synonym">Cynara scolymus</name>
    <dbReference type="NCBI Taxonomy" id="59895"/>
    <lineage>
        <taxon>Eukaryota</taxon>
        <taxon>Viridiplantae</taxon>
        <taxon>Streptophyta</taxon>
        <taxon>Embryophyta</taxon>
        <taxon>Tracheophyta</taxon>
        <taxon>Spermatophyta</taxon>
        <taxon>Magnoliopsida</taxon>
        <taxon>eudicotyledons</taxon>
        <taxon>Gunneridae</taxon>
        <taxon>Pentapetalae</taxon>
        <taxon>asterids</taxon>
        <taxon>campanulids</taxon>
        <taxon>Asterales</taxon>
        <taxon>Asteraceae</taxon>
        <taxon>Carduoideae</taxon>
        <taxon>Cardueae</taxon>
        <taxon>Carduinae</taxon>
        <taxon>Cynara</taxon>
    </lineage>
</organism>
<evidence type="ECO:0000256" key="2">
    <source>
        <dbReference type="SAM" id="MobiDB-lite"/>
    </source>
</evidence>
<dbReference type="PANTHER" id="PTHR10302:SF16">
    <property type="entry name" value="NUCLEIC ACID-BINDING, OB-FOLD-LIKE PROTEIN"/>
    <property type="match status" value="1"/>
</dbReference>
<dbReference type="EMBL" id="LEKV01001823">
    <property type="protein sequence ID" value="KVI06469.1"/>
    <property type="molecule type" value="Genomic_DNA"/>
</dbReference>
<dbReference type="Gene3D" id="2.40.50.140">
    <property type="entry name" value="Nucleic acid-binding proteins"/>
    <property type="match status" value="1"/>
</dbReference>
<accession>A0A103YCB0</accession>
<dbReference type="InterPro" id="IPR000424">
    <property type="entry name" value="Primosome_PriB/ssb"/>
</dbReference>
<protein>
    <submittedName>
        <fullName evidence="3">Nucleic acid-binding, OB-fold</fullName>
    </submittedName>
</protein>
<dbReference type="AlphaFoldDB" id="A0A103YCB0"/>
<evidence type="ECO:0000313" key="4">
    <source>
        <dbReference type="Proteomes" id="UP000243975"/>
    </source>
</evidence>
<dbReference type="PANTHER" id="PTHR10302">
    <property type="entry name" value="SINGLE-STRANDED DNA-BINDING PROTEIN"/>
    <property type="match status" value="1"/>
</dbReference>
<dbReference type="GO" id="GO:0003729">
    <property type="term" value="F:mRNA binding"/>
    <property type="evidence" value="ECO:0007669"/>
    <property type="project" value="EnsemblPlants"/>
</dbReference>
<evidence type="ECO:0000256" key="1">
    <source>
        <dbReference type="ARBA" id="ARBA00023125"/>
    </source>
</evidence>
<evidence type="ECO:0000313" key="3">
    <source>
        <dbReference type="EMBL" id="KVI06469.1"/>
    </source>
</evidence>
<sequence length="267" mass="29804">MASSLCRRIYCSFLSMNPNTYHHQSLLISLQHFSTETSSDSASGSDSDSTIHPEPESDPLPQSSYSNNQQRDFGDRPLENGLDAGIYRAILVGKVGQNAIEKKLRSGRTVTMLSIGTGGIRNNRRPLQNEEPRDYANRSMVQWHRVSIYPERLGALVAKNAVPGLWAYVDELVKEKKDESFTLTVLATTTLEVLIFIAQIRHAFSIRNLGSILYLEGNLETKIFNDPITGLTRRVREIAIRRDGRVVFLGEGSDAPSQAELKGVGYY</sequence>